<feature type="transmembrane region" description="Helical" evidence="15">
    <location>
        <begin position="304"/>
        <end position="330"/>
    </location>
</feature>
<keyword evidence="4 15" id="KW-0812">Transmembrane</keyword>
<evidence type="ECO:0000256" key="9">
    <source>
        <dbReference type="ARBA" id="ARBA00023065"/>
    </source>
</evidence>
<feature type="compositionally biased region" description="Basic and acidic residues" evidence="14">
    <location>
        <begin position="507"/>
        <end position="520"/>
    </location>
</feature>
<feature type="transmembrane region" description="Helical" evidence="15">
    <location>
        <begin position="220"/>
        <end position="240"/>
    </location>
</feature>
<evidence type="ECO:0000256" key="2">
    <source>
        <dbReference type="ARBA" id="ARBA00006434"/>
    </source>
</evidence>
<evidence type="ECO:0000256" key="6">
    <source>
        <dbReference type="ARBA" id="ARBA00022979"/>
    </source>
</evidence>
<keyword evidence="12" id="KW-0739">Sodium transport</keyword>
<feature type="transmembrane region" description="Helical" evidence="15">
    <location>
        <begin position="365"/>
        <end position="383"/>
    </location>
</feature>
<evidence type="ECO:0000256" key="4">
    <source>
        <dbReference type="ARBA" id="ARBA00022692"/>
    </source>
</evidence>
<proteinExistence type="inferred from homology"/>
<dbReference type="EMBL" id="JAZGQO010000015">
    <property type="protein sequence ID" value="KAK6169316.1"/>
    <property type="molecule type" value="Genomic_DNA"/>
</dbReference>
<evidence type="ECO:0000313" key="17">
    <source>
        <dbReference type="Proteomes" id="UP001347796"/>
    </source>
</evidence>
<feature type="transmembrane region" description="Helical" evidence="15">
    <location>
        <begin position="156"/>
        <end position="175"/>
    </location>
</feature>
<dbReference type="InterPro" id="IPR052244">
    <property type="entry name" value="Choline_transporter"/>
</dbReference>
<comment type="similarity">
    <text evidence="2 13">Belongs to the sodium:solute symporter (SSF) (TC 2.A.21) family.</text>
</comment>
<feature type="transmembrane region" description="Helical" evidence="15">
    <location>
        <begin position="132"/>
        <end position="150"/>
    </location>
</feature>
<dbReference type="InterPro" id="IPR038377">
    <property type="entry name" value="Na/Glc_symporter_sf"/>
</dbReference>
<dbReference type="GO" id="GO:0005886">
    <property type="term" value="C:plasma membrane"/>
    <property type="evidence" value="ECO:0007669"/>
    <property type="project" value="TreeGrafter"/>
</dbReference>
<evidence type="ECO:0000256" key="8">
    <source>
        <dbReference type="ARBA" id="ARBA00023053"/>
    </source>
</evidence>
<dbReference type="Pfam" id="PF00474">
    <property type="entry name" value="SSF"/>
    <property type="match status" value="1"/>
</dbReference>
<feature type="transmembrane region" description="Helical" evidence="15">
    <location>
        <begin position="420"/>
        <end position="439"/>
    </location>
</feature>
<feature type="transmembrane region" description="Helical" evidence="15">
    <location>
        <begin position="182"/>
        <end position="200"/>
    </location>
</feature>
<keyword evidence="11" id="KW-0325">Glycoprotein</keyword>
<protein>
    <recommendedName>
        <fullName evidence="18">High-affinity choline transporter 1</fullName>
    </recommendedName>
</protein>
<evidence type="ECO:0000256" key="1">
    <source>
        <dbReference type="ARBA" id="ARBA00004141"/>
    </source>
</evidence>
<keyword evidence="6" id="KW-0530">Neurotransmitter biosynthesis</keyword>
<evidence type="ECO:0000256" key="11">
    <source>
        <dbReference type="ARBA" id="ARBA00023180"/>
    </source>
</evidence>
<feature type="region of interest" description="Disordered" evidence="14">
    <location>
        <begin position="507"/>
        <end position="542"/>
    </location>
</feature>
<evidence type="ECO:0008006" key="18">
    <source>
        <dbReference type="Google" id="ProtNLM"/>
    </source>
</evidence>
<accession>A0AAN8GE36</accession>
<feature type="transmembrane region" description="Helical" evidence="15">
    <location>
        <begin position="261"/>
        <end position="284"/>
    </location>
</feature>
<dbReference type="Proteomes" id="UP001347796">
    <property type="component" value="Unassembled WGS sequence"/>
</dbReference>
<evidence type="ECO:0000256" key="15">
    <source>
        <dbReference type="SAM" id="Phobius"/>
    </source>
</evidence>
<feature type="transmembrane region" description="Helical" evidence="15">
    <location>
        <begin position="46"/>
        <end position="63"/>
    </location>
</feature>
<dbReference type="PROSITE" id="PS50283">
    <property type="entry name" value="NA_SOLUT_SYMP_3"/>
    <property type="match status" value="1"/>
</dbReference>
<evidence type="ECO:0000256" key="7">
    <source>
        <dbReference type="ARBA" id="ARBA00022989"/>
    </source>
</evidence>
<evidence type="ECO:0000256" key="12">
    <source>
        <dbReference type="ARBA" id="ARBA00023201"/>
    </source>
</evidence>
<dbReference type="InterPro" id="IPR001734">
    <property type="entry name" value="Na/solute_symporter"/>
</dbReference>
<keyword evidence="7 15" id="KW-1133">Transmembrane helix</keyword>
<reference evidence="16 17" key="1">
    <citation type="submission" date="2024-01" db="EMBL/GenBank/DDBJ databases">
        <title>The genome of the rayed Mediterranean limpet Patella caerulea (Linnaeus, 1758).</title>
        <authorList>
            <person name="Anh-Thu Weber A."/>
            <person name="Halstead-Nussloch G."/>
        </authorList>
    </citation>
    <scope>NUCLEOTIDE SEQUENCE [LARGE SCALE GENOMIC DNA]</scope>
    <source>
        <strain evidence="16">AATW-2023a</strain>
        <tissue evidence="16">Whole specimen</tissue>
    </source>
</reference>
<dbReference type="Gene3D" id="1.20.1730.10">
    <property type="entry name" value="Sodium/glucose cotransporter"/>
    <property type="match status" value="1"/>
</dbReference>
<dbReference type="GO" id="GO:0005307">
    <property type="term" value="F:choline:sodium symporter activity"/>
    <property type="evidence" value="ECO:0007669"/>
    <property type="project" value="TreeGrafter"/>
</dbReference>
<dbReference type="AlphaFoldDB" id="A0AAN8GE36"/>
<keyword evidence="3" id="KW-0813">Transport</keyword>
<sequence>MAVNIAGLVSVILFYLLILGIGIFAARRAAKATTTDVLVAGRQMGMIVSFFTLTATQVGGAYINGTAEIMASSGLVWAQAPIGYCISMIIAGNVYAPRMRRAGYVTLFDPFQKKLGNKVGTLMCFPQFLGDIFWTAAILSALGSTVSIILEIDRTISIISSACIAIFYTLLGGLWSVAYTDVVQLICIAIGLVVAVPFALTHESVDLHRIDDTWKGEVQTAHIGLYIDVCFLLLFGGIPWQEYFQRALACKTVNRARISSVVGSFGMILFAIPSALMGVAGSAADWNQTAYNGTIPLPAEKMSYILPLVLQYLCPLPVSIIGMGAIAAAVMSSADSSILSSASVFTKNIYVQLIRTKASDREVMWVLRVAVIVSGAMGTALALSAKSVYGLYVLCGDLMYVILFPQFTCVLFLEVTNGYGSVVGFFLSCILRVLGGEPYLDLKPILKYPFYTEEFGQNFPFRTLTMICSFIAIISVSKLTEVLFKGQYLPLKLDVLGCADPDHRTRLRLPSDDRKEHEMQELNPPVPYEHKSMSDSLLRKGQ</sequence>
<comment type="caution">
    <text evidence="16">The sequence shown here is derived from an EMBL/GenBank/DDBJ whole genome shotgun (WGS) entry which is preliminary data.</text>
</comment>
<evidence type="ECO:0000256" key="13">
    <source>
        <dbReference type="RuleBase" id="RU362091"/>
    </source>
</evidence>
<gene>
    <name evidence="16" type="ORF">SNE40_020394</name>
</gene>
<evidence type="ECO:0000256" key="3">
    <source>
        <dbReference type="ARBA" id="ARBA00022448"/>
    </source>
</evidence>
<dbReference type="PANTHER" id="PTHR45897:SF4">
    <property type="entry name" value="HIGH-AFFINITY CHOLINE TRANSPORTER 1"/>
    <property type="match status" value="1"/>
</dbReference>
<feature type="transmembrane region" description="Helical" evidence="15">
    <location>
        <begin position="459"/>
        <end position="477"/>
    </location>
</feature>
<evidence type="ECO:0000313" key="16">
    <source>
        <dbReference type="EMBL" id="KAK6169316.1"/>
    </source>
</evidence>
<dbReference type="GO" id="GO:0008292">
    <property type="term" value="P:acetylcholine biosynthetic process"/>
    <property type="evidence" value="ECO:0007669"/>
    <property type="project" value="TreeGrafter"/>
</dbReference>
<keyword evidence="10 15" id="KW-0472">Membrane</keyword>
<dbReference type="PANTHER" id="PTHR45897">
    <property type="entry name" value="HIGH-AFFINITY CHOLINE TRANSPORTER 1"/>
    <property type="match status" value="1"/>
</dbReference>
<keyword evidence="17" id="KW-1185">Reference proteome</keyword>
<organism evidence="16 17">
    <name type="scientific">Patella caerulea</name>
    <name type="common">Rayed Mediterranean limpet</name>
    <dbReference type="NCBI Taxonomy" id="87958"/>
    <lineage>
        <taxon>Eukaryota</taxon>
        <taxon>Metazoa</taxon>
        <taxon>Spiralia</taxon>
        <taxon>Lophotrochozoa</taxon>
        <taxon>Mollusca</taxon>
        <taxon>Gastropoda</taxon>
        <taxon>Patellogastropoda</taxon>
        <taxon>Patelloidea</taxon>
        <taxon>Patellidae</taxon>
        <taxon>Patella</taxon>
    </lineage>
</organism>
<name>A0AAN8GE36_PATCE</name>
<dbReference type="CDD" id="cd11474">
    <property type="entry name" value="SLC5sbd_CHT"/>
    <property type="match status" value="1"/>
</dbReference>
<evidence type="ECO:0000256" key="10">
    <source>
        <dbReference type="ARBA" id="ARBA00023136"/>
    </source>
</evidence>
<evidence type="ECO:0000256" key="5">
    <source>
        <dbReference type="ARBA" id="ARBA00022847"/>
    </source>
</evidence>
<keyword evidence="8" id="KW-0915">Sodium</keyword>
<feature type="transmembrane region" description="Helical" evidence="15">
    <location>
        <begin position="389"/>
        <end position="413"/>
    </location>
</feature>
<comment type="subcellular location">
    <subcellularLocation>
        <location evidence="1">Membrane</location>
        <topology evidence="1">Multi-pass membrane protein</topology>
    </subcellularLocation>
</comment>
<keyword evidence="5" id="KW-0769">Symport</keyword>
<evidence type="ECO:0000256" key="14">
    <source>
        <dbReference type="SAM" id="MobiDB-lite"/>
    </source>
</evidence>
<feature type="transmembrane region" description="Helical" evidence="15">
    <location>
        <begin position="75"/>
        <end position="96"/>
    </location>
</feature>
<feature type="transmembrane region" description="Helical" evidence="15">
    <location>
        <begin position="6"/>
        <end position="26"/>
    </location>
</feature>
<keyword evidence="9" id="KW-0406">Ion transport</keyword>